<dbReference type="InterPro" id="IPR036615">
    <property type="entry name" value="Mur_ligase_C_dom_sf"/>
</dbReference>
<comment type="similarity">
    <text evidence="1">Belongs to the MurCDEF family. MurE subfamily.</text>
</comment>
<dbReference type="InterPro" id="IPR035911">
    <property type="entry name" value="MurE/MurF_N"/>
</dbReference>
<dbReference type="Gene3D" id="3.40.1390.10">
    <property type="entry name" value="MurE/MurF, N-terminal domain"/>
    <property type="match status" value="1"/>
</dbReference>
<evidence type="ECO:0000259" key="2">
    <source>
        <dbReference type="Pfam" id="PF01225"/>
    </source>
</evidence>
<dbReference type="Gene3D" id="3.90.190.20">
    <property type="entry name" value="Mur ligase, C-terminal domain"/>
    <property type="match status" value="1"/>
</dbReference>
<feature type="domain" description="Mur ligase N-terminal catalytic" evidence="2">
    <location>
        <begin position="26"/>
        <end position="74"/>
    </location>
</feature>
<dbReference type="GO" id="GO:0051301">
    <property type="term" value="P:cell division"/>
    <property type="evidence" value="ECO:0007669"/>
    <property type="project" value="InterPro"/>
</dbReference>
<dbReference type="AlphaFoldDB" id="A0A6J6C970"/>
<organism evidence="5">
    <name type="scientific">freshwater metagenome</name>
    <dbReference type="NCBI Taxonomy" id="449393"/>
    <lineage>
        <taxon>unclassified sequences</taxon>
        <taxon>metagenomes</taxon>
        <taxon>ecological metagenomes</taxon>
    </lineage>
</organism>
<dbReference type="NCBIfam" id="TIGR01085">
    <property type="entry name" value="murE"/>
    <property type="match status" value="1"/>
</dbReference>
<dbReference type="EMBL" id="CAEZSW010000009">
    <property type="protein sequence ID" value="CAB4547625.1"/>
    <property type="molecule type" value="Genomic_DNA"/>
</dbReference>
<evidence type="ECO:0000259" key="3">
    <source>
        <dbReference type="Pfam" id="PF02875"/>
    </source>
</evidence>
<protein>
    <submittedName>
        <fullName evidence="5">Unannotated protein</fullName>
    </submittedName>
</protein>
<dbReference type="SUPFAM" id="SSF63418">
    <property type="entry name" value="MurE/MurF N-terminal domain"/>
    <property type="match status" value="1"/>
</dbReference>
<evidence type="ECO:0000259" key="4">
    <source>
        <dbReference type="Pfam" id="PF08245"/>
    </source>
</evidence>
<dbReference type="InterPro" id="IPR013221">
    <property type="entry name" value="Mur_ligase_cen"/>
</dbReference>
<dbReference type="PANTHER" id="PTHR23135:SF4">
    <property type="entry name" value="UDP-N-ACETYLMURAMOYL-L-ALANYL-D-GLUTAMATE--2,6-DIAMINOPIMELATE LIGASE MURE HOMOLOG, CHLOROPLASTIC"/>
    <property type="match status" value="1"/>
</dbReference>
<evidence type="ECO:0000313" key="5">
    <source>
        <dbReference type="EMBL" id="CAB4547625.1"/>
    </source>
</evidence>
<dbReference type="NCBIfam" id="NF001126">
    <property type="entry name" value="PRK00139.1-4"/>
    <property type="match status" value="1"/>
</dbReference>
<dbReference type="Gene3D" id="3.40.1190.10">
    <property type="entry name" value="Mur-like, catalytic domain"/>
    <property type="match status" value="1"/>
</dbReference>
<dbReference type="GO" id="GO:0008360">
    <property type="term" value="P:regulation of cell shape"/>
    <property type="evidence" value="ECO:0007669"/>
    <property type="project" value="InterPro"/>
</dbReference>
<dbReference type="InterPro" id="IPR036565">
    <property type="entry name" value="Mur-like_cat_sf"/>
</dbReference>
<proteinExistence type="inferred from homology"/>
<feature type="domain" description="Mur ligase C-terminal" evidence="3">
    <location>
        <begin position="333"/>
        <end position="459"/>
    </location>
</feature>
<sequence>MMSLPSIRATKQLADFDSEIFNKSIEVSGISINSEDIQKGDLFVALPGAKTHGSNFLDTAIKNGAVAVLSDIPINSSIPSFVCASPRQILGELSAWYFDYPFKKLTSVGITGTNGKTTTTDLINQLWELNSISSGLIGTLGTRFKANLEPGTRTTPEANELQKVTAQMVKEGIKHLVMEVSSHAIDQSRIKGCRYKVAGFTNLTQDHLDYHINMENYFEAKAALFTEEYAEQAVINIDNSYGVKLLKITKIPTVTISRIENNADWNFSKLISKDFGYEVEIKSKFGNHISGAFGLKGEFNLDNLLLAVVSASLTGLSDLQISNSLSKLKSVPGRLEQISLGQEFTALVDYAHTPDAVERVLKTVKNFTTGKVISVLGCGGQRDKSKRPLMGAALFNESDLPIFTSDNPRGESVEQILEEMTNGLDIAVKGSIISDRKEAIAFACQQAKAGDCVIILGKGHEIGQEISGTIYPFDDRIELANAIKQVSSQ</sequence>
<name>A0A6J6C970_9ZZZZ</name>
<feature type="domain" description="Mur ligase central" evidence="4">
    <location>
        <begin position="110"/>
        <end position="310"/>
    </location>
</feature>
<dbReference type="Pfam" id="PF02875">
    <property type="entry name" value="Mur_ligase_C"/>
    <property type="match status" value="1"/>
</dbReference>
<dbReference type="Pfam" id="PF01225">
    <property type="entry name" value="Mur_ligase"/>
    <property type="match status" value="1"/>
</dbReference>
<dbReference type="Pfam" id="PF08245">
    <property type="entry name" value="Mur_ligase_M"/>
    <property type="match status" value="1"/>
</dbReference>
<gene>
    <name evidence="5" type="ORF">UFOPK1508_00168</name>
</gene>
<dbReference type="InterPro" id="IPR000713">
    <property type="entry name" value="Mur_ligase_N"/>
</dbReference>
<dbReference type="GO" id="GO:0005524">
    <property type="term" value="F:ATP binding"/>
    <property type="evidence" value="ECO:0007669"/>
    <property type="project" value="InterPro"/>
</dbReference>
<dbReference type="NCBIfam" id="NF001124">
    <property type="entry name" value="PRK00139.1-2"/>
    <property type="match status" value="1"/>
</dbReference>
<dbReference type="GO" id="GO:0005737">
    <property type="term" value="C:cytoplasm"/>
    <property type="evidence" value="ECO:0007669"/>
    <property type="project" value="InterPro"/>
</dbReference>
<dbReference type="HAMAP" id="MF_00208">
    <property type="entry name" value="MurE"/>
    <property type="match status" value="1"/>
</dbReference>
<dbReference type="GO" id="GO:0016881">
    <property type="term" value="F:acid-amino acid ligase activity"/>
    <property type="evidence" value="ECO:0007669"/>
    <property type="project" value="InterPro"/>
</dbReference>
<dbReference type="PANTHER" id="PTHR23135">
    <property type="entry name" value="MUR LIGASE FAMILY MEMBER"/>
    <property type="match status" value="1"/>
</dbReference>
<accession>A0A6J6C970</accession>
<dbReference type="InterPro" id="IPR005761">
    <property type="entry name" value="UDP-N-AcMur-Glu-dNH2Pim_ligase"/>
</dbReference>
<evidence type="ECO:0000256" key="1">
    <source>
        <dbReference type="ARBA" id="ARBA00005898"/>
    </source>
</evidence>
<dbReference type="InterPro" id="IPR004101">
    <property type="entry name" value="Mur_ligase_C"/>
</dbReference>
<reference evidence="5" key="1">
    <citation type="submission" date="2020-05" db="EMBL/GenBank/DDBJ databases">
        <authorList>
            <person name="Chiriac C."/>
            <person name="Salcher M."/>
            <person name="Ghai R."/>
            <person name="Kavagutti S V."/>
        </authorList>
    </citation>
    <scope>NUCLEOTIDE SEQUENCE</scope>
</reference>
<dbReference type="SUPFAM" id="SSF53244">
    <property type="entry name" value="MurD-like peptide ligases, peptide-binding domain"/>
    <property type="match status" value="1"/>
</dbReference>
<dbReference type="SUPFAM" id="SSF53623">
    <property type="entry name" value="MurD-like peptide ligases, catalytic domain"/>
    <property type="match status" value="1"/>
</dbReference>